<keyword evidence="4 7" id="KW-1133">Transmembrane helix</keyword>
<evidence type="ECO:0000256" key="2">
    <source>
        <dbReference type="ARBA" id="ARBA00022448"/>
    </source>
</evidence>
<gene>
    <name evidence="8" type="ORF">FA14DRAFT_160056</name>
</gene>
<proteinExistence type="predicted"/>
<feature type="transmembrane region" description="Helical" evidence="7">
    <location>
        <begin position="591"/>
        <end position="611"/>
    </location>
</feature>
<comment type="subcellular location">
    <subcellularLocation>
        <location evidence="1">Membrane</location>
        <topology evidence="1">Multi-pass membrane protein</topology>
    </subcellularLocation>
</comment>
<dbReference type="OrthoDB" id="28755at2759"/>
<name>A0A316VQZ1_9BASI</name>
<feature type="compositionally biased region" description="Low complexity" evidence="6">
    <location>
        <begin position="90"/>
        <end position="112"/>
    </location>
</feature>
<keyword evidence="5 7" id="KW-0472">Membrane</keyword>
<feature type="transmembrane region" description="Helical" evidence="7">
    <location>
        <begin position="265"/>
        <end position="284"/>
    </location>
</feature>
<evidence type="ECO:0000256" key="1">
    <source>
        <dbReference type="ARBA" id="ARBA00004141"/>
    </source>
</evidence>
<evidence type="ECO:0000256" key="6">
    <source>
        <dbReference type="SAM" id="MobiDB-lite"/>
    </source>
</evidence>
<dbReference type="InterPro" id="IPR036259">
    <property type="entry name" value="MFS_trans_sf"/>
</dbReference>
<protein>
    <recommendedName>
        <fullName evidence="10">MFS general substrate transporter</fullName>
    </recommendedName>
</protein>
<feature type="transmembrane region" description="Helical" evidence="7">
    <location>
        <begin position="617"/>
        <end position="639"/>
    </location>
</feature>
<dbReference type="GO" id="GO:0008506">
    <property type="term" value="F:sucrose:proton symporter activity"/>
    <property type="evidence" value="ECO:0007669"/>
    <property type="project" value="TreeGrafter"/>
</dbReference>
<evidence type="ECO:0000313" key="9">
    <source>
        <dbReference type="Proteomes" id="UP000245771"/>
    </source>
</evidence>
<feature type="transmembrane region" description="Helical" evidence="7">
    <location>
        <begin position="388"/>
        <end position="410"/>
    </location>
</feature>
<evidence type="ECO:0000256" key="7">
    <source>
        <dbReference type="SAM" id="Phobius"/>
    </source>
</evidence>
<dbReference type="InParanoid" id="A0A316VQZ1"/>
<evidence type="ECO:0000313" key="8">
    <source>
        <dbReference type="EMBL" id="PWN38591.1"/>
    </source>
</evidence>
<feature type="transmembrane region" description="Helical" evidence="7">
    <location>
        <begin position="197"/>
        <end position="221"/>
    </location>
</feature>
<feature type="region of interest" description="Disordered" evidence="6">
    <location>
        <begin position="690"/>
        <end position="725"/>
    </location>
</feature>
<dbReference type="PANTHER" id="PTHR19432">
    <property type="entry name" value="SUGAR TRANSPORTER"/>
    <property type="match status" value="1"/>
</dbReference>
<keyword evidence="3 7" id="KW-0812">Transmembrane</keyword>
<dbReference type="RefSeq" id="XP_025358893.1">
    <property type="nucleotide sequence ID" value="XM_025498510.1"/>
</dbReference>
<dbReference type="FunCoup" id="A0A316VQZ1">
    <property type="interactions" value="44"/>
</dbReference>
<evidence type="ECO:0008006" key="10">
    <source>
        <dbReference type="Google" id="ProtNLM"/>
    </source>
</evidence>
<feature type="region of interest" description="Disordered" evidence="6">
    <location>
        <begin position="88"/>
        <end position="126"/>
    </location>
</feature>
<feature type="transmembrane region" description="Helical" evidence="7">
    <location>
        <begin position="523"/>
        <end position="544"/>
    </location>
</feature>
<dbReference type="GO" id="GO:0005886">
    <property type="term" value="C:plasma membrane"/>
    <property type="evidence" value="ECO:0007669"/>
    <property type="project" value="TreeGrafter"/>
</dbReference>
<feature type="transmembrane region" description="Helical" evidence="7">
    <location>
        <begin position="469"/>
        <end position="487"/>
    </location>
</feature>
<dbReference type="Proteomes" id="UP000245771">
    <property type="component" value="Unassembled WGS sequence"/>
</dbReference>
<keyword evidence="2" id="KW-0813">Transport</keyword>
<dbReference type="PANTHER" id="PTHR19432:SF35">
    <property type="entry name" value="SOLUTE CARRIER FAMILY 45 MEMBER 3 ISOFORM X1"/>
    <property type="match status" value="1"/>
</dbReference>
<reference evidence="8 9" key="1">
    <citation type="journal article" date="2018" name="Mol. Biol. Evol.">
        <title>Broad Genomic Sampling Reveals a Smut Pathogenic Ancestry of the Fungal Clade Ustilaginomycotina.</title>
        <authorList>
            <person name="Kijpornyongpan T."/>
            <person name="Mondo S.J."/>
            <person name="Barry K."/>
            <person name="Sandor L."/>
            <person name="Lee J."/>
            <person name="Lipzen A."/>
            <person name="Pangilinan J."/>
            <person name="LaButti K."/>
            <person name="Hainaut M."/>
            <person name="Henrissat B."/>
            <person name="Grigoriev I.V."/>
            <person name="Spatafora J.W."/>
            <person name="Aime M.C."/>
        </authorList>
    </citation>
    <scope>NUCLEOTIDE SEQUENCE [LARGE SCALE GENOMIC DNA]</scope>
    <source>
        <strain evidence="8 9">MCA 3882</strain>
    </source>
</reference>
<accession>A0A316VQZ1</accession>
<dbReference type="EMBL" id="KZ819602">
    <property type="protein sequence ID" value="PWN38591.1"/>
    <property type="molecule type" value="Genomic_DNA"/>
</dbReference>
<keyword evidence="9" id="KW-1185">Reference proteome</keyword>
<organism evidence="8 9">
    <name type="scientific">Meira miltonrushii</name>
    <dbReference type="NCBI Taxonomy" id="1280837"/>
    <lineage>
        <taxon>Eukaryota</taxon>
        <taxon>Fungi</taxon>
        <taxon>Dikarya</taxon>
        <taxon>Basidiomycota</taxon>
        <taxon>Ustilaginomycotina</taxon>
        <taxon>Exobasidiomycetes</taxon>
        <taxon>Exobasidiales</taxon>
        <taxon>Brachybasidiaceae</taxon>
        <taxon>Meira</taxon>
    </lineage>
</organism>
<feature type="compositionally biased region" description="Low complexity" evidence="6">
    <location>
        <begin position="691"/>
        <end position="709"/>
    </location>
</feature>
<feature type="transmembrane region" description="Helical" evidence="7">
    <location>
        <begin position="814"/>
        <end position="836"/>
    </location>
</feature>
<sequence length="875" mass="96146">MSNNKPSPRPDEGALESLDDLIKQQQQASGKDATLSVGDDGFLAPPPANPSLTEEQRELYNKIIMANRRRASSGGATIVPGDPRLLSELNASTNANNPGSSSSSDRGLADSSVTIRPQEPISTQRDESRWNGFHLWRAESYQRRVDQQHQLNRDRLDAQRVSPLRRIQRAVSHWFQERMIVSRNDDGSASISKTRMILLTLVLSGAQVAWCLELGYGTPYLLSLGMSKSSTSLVWIAAPLSGLIVQPVIGVLSDLSTSRYRRRQYIVWSTIVLAACTLFLAYSMPIASALTDILHAGLADWDPVRQRARDDMNRFIAVLGFVGLDLSVNGIQVAGRALMLDATPSSEHSRVNAWSGRMQHIANIFGYWAGWYNLSSSSWLDWIGGGQFRKYCLVSMVSVIVCSAITCLCIEEGIQSLITCAEEGTATEAHTTVSATSFQDQPSTMDSIKEASKRIWDTARRLPRSIRRICLVQVLAYMGWFPFLFYATEWVIEVWQAEQSRKGHHDGEDFKGISDQATELGSFALLVFSIVSLIAGTLLPYLSLAHWTPPPVRLPETDGNVTPTDEDIFRRLSGQAARTTKPPRWRVTLRTFWGVGLLFYSIQMLFVSFLARSSKLAIALVASIGFAWAIAVWVPYALVMEGIREAEDGMSPYEFEADWFAPERVRNRRESSTAQQTPGRARIRRALQDCGPLGSGSSPGTPTSSNSRNGGSGPRHVKPGRILSRGNEAVYENDTDRINSGQIPGGGVPVPSTQSGTGEGVGATILGIHNVAIVIPQFLIAILASLILRQGSIFEGVQELYVLDVDANARNGVSVVWVLRLGGLAALFAALLTRFVPLSRTERQLMGDRATLRQSARAESMLFDDEVSDESDLEA</sequence>
<dbReference type="SUPFAM" id="SSF103473">
    <property type="entry name" value="MFS general substrate transporter"/>
    <property type="match status" value="1"/>
</dbReference>
<feature type="transmembrane region" description="Helical" evidence="7">
    <location>
        <begin position="771"/>
        <end position="794"/>
    </location>
</feature>
<evidence type="ECO:0000256" key="4">
    <source>
        <dbReference type="ARBA" id="ARBA00022989"/>
    </source>
</evidence>
<dbReference type="AlphaFoldDB" id="A0A316VQZ1"/>
<feature type="region of interest" description="Disordered" evidence="6">
    <location>
        <begin position="1"/>
        <end position="53"/>
    </location>
</feature>
<evidence type="ECO:0000256" key="3">
    <source>
        <dbReference type="ARBA" id="ARBA00022692"/>
    </source>
</evidence>
<evidence type="ECO:0000256" key="5">
    <source>
        <dbReference type="ARBA" id="ARBA00023136"/>
    </source>
</evidence>
<feature type="transmembrane region" description="Helical" evidence="7">
    <location>
        <begin position="233"/>
        <end position="253"/>
    </location>
</feature>
<dbReference type="Gene3D" id="1.20.1250.20">
    <property type="entry name" value="MFS general substrate transporter like domains"/>
    <property type="match status" value="1"/>
</dbReference>
<dbReference type="GeneID" id="37020291"/>